<dbReference type="Gene3D" id="3.40.50.280">
    <property type="entry name" value="Cobalamin-binding domain"/>
    <property type="match status" value="1"/>
</dbReference>
<dbReference type="InterPro" id="IPR006158">
    <property type="entry name" value="Cobalamin-bd"/>
</dbReference>
<dbReference type="Pfam" id="PF02607">
    <property type="entry name" value="B12-binding_2"/>
    <property type="match status" value="1"/>
</dbReference>
<dbReference type="GO" id="GO:0031419">
    <property type="term" value="F:cobalamin binding"/>
    <property type="evidence" value="ECO:0007669"/>
    <property type="project" value="InterPro"/>
</dbReference>
<evidence type="ECO:0000313" key="8">
    <source>
        <dbReference type="Proteomes" id="UP000246004"/>
    </source>
</evidence>
<dbReference type="InterPro" id="IPR036724">
    <property type="entry name" value="Cobalamin-bd_sf"/>
</dbReference>
<keyword evidence="6" id="KW-0808">Transferase</keyword>
<dbReference type="GO" id="GO:0050667">
    <property type="term" value="P:homocysteine metabolic process"/>
    <property type="evidence" value="ECO:0007669"/>
    <property type="project" value="TreeGrafter"/>
</dbReference>
<accession>A0A2A2HD13</accession>
<dbReference type="GO" id="GO:0046872">
    <property type="term" value="F:metal ion binding"/>
    <property type="evidence" value="ECO:0007669"/>
    <property type="project" value="UniProtKB-KW"/>
</dbReference>
<dbReference type="InterPro" id="IPR036594">
    <property type="entry name" value="Meth_synthase_dom"/>
</dbReference>
<reference evidence="5 7" key="2">
    <citation type="journal article" date="2017" name="BMC Genomics">
        <title>Genomic analysis of methanogenic archaea reveals a shift towards energy conservation.</title>
        <authorList>
            <person name="Gilmore S.P."/>
            <person name="Henske J.K."/>
            <person name="Sexton J.A."/>
            <person name="Solomon K.V."/>
            <person name="Seppala S."/>
            <person name="Yoo J.I."/>
            <person name="Huyett L.M."/>
            <person name="Pressman A."/>
            <person name="Cogan J.Z."/>
            <person name="Kivenson V."/>
            <person name="Peng X."/>
            <person name="Tan Y."/>
            <person name="Valentine D.L."/>
            <person name="O'Malley M.A."/>
        </authorList>
    </citation>
    <scope>NUCLEOTIDE SEQUENCE [LARGE SCALE GENOMIC DNA]</scope>
    <source>
        <strain evidence="5 7">1R-7</strain>
    </source>
</reference>
<dbReference type="InterPro" id="IPR050554">
    <property type="entry name" value="Met_Synthase/Corrinoid"/>
</dbReference>
<dbReference type="InterPro" id="IPR003759">
    <property type="entry name" value="Cbl-bd_cap"/>
</dbReference>
<evidence type="ECO:0000313" key="5">
    <source>
        <dbReference type="EMBL" id="PAV07287.1"/>
    </source>
</evidence>
<evidence type="ECO:0000313" key="6">
    <source>
        <dbReference type="EMBL" id="PWL08979.1"/>
    </source>
</evidence>
<dbReference type="Proteomes" id="UP000217528">
    <property type="component" value="Unassembled WGS sequence"/>
</dbReference>
<dbReference type="PANTHER" id="PTHR45833:SF1">
    <property type="entry name" value="METHIONINE SYNTHASE"/>
    <property type="match status" value="1"/>
</dbReference>
<dbReference type="PROSITE" id="PS51332">
    <property type="entry name" value="B12_BINDING"/>
    <property type="match status" value="1"/>
</dbReference>
<dbReference type="GO" id="GO:0032259">
    <property type="term" value="P:methylation"/>
    <property type="evidence" value="ECO:0007669"/>
    <property type="project" value="UniProtKB-KW"/>
</dbReference>
<dbReference type="NCBIfam" id="NF040669">
    <property type="entry name" value="MtaC2_Meth"/>
    <property type="match status" value="1"/>
</dbReference>
<evidence type="ECO:0000313" key="7">
    <source>
        <dbReference type="Proteomes" id="UP000217528"/>
    </source>
</evidence>
<dbReference type="PANTHER" id="PTHR45833">
    <property type="entry name" value="METHIONINE SYNTHASE"/>
    <property type="match status" value="1"/>
</dbReference>
<protein>
    <submittedName>
        <fullName evidence="5">Cobalamin-binding protein</fullName>
    </submittedName>
    <submittedName>
        <fullName evidence="6">Methionine synthase</fullName>
        <ecNumber evidence="6">2.1.1.13</ecNumber>
    </submittedName>
</protein>
<keyword evidence="1" id="KW-0479">Metal-binding</keyword>
<dbReference type="EC" id="2.1.1.13" evidence="6"/>
<comment type="caution">
    <text evidence="5">The sequence shown here is derived from an EMBL/GenBank/DDBJ whole genome shotgun (WGS) entry which is preliminary data.</text>
</comment>
<keyword evidence="6" id="KW-0489">Methyltransferase</keyword>
<dbReference type="SUPFAM" id="SSF52242">
    <property type="entry name" value="Cobalamin (vitamin B12)-binding domain"/>
    <property type="match status" value="1"/>
</dbReference>
<evidence type="ECO:0000259" key="4">
    <source>
        <dbReference type="PROSITE" id="PS51337"/>
    </source>
</evidence>
<evidence type="ECO:0000256" key="1">
    <source>
        <dbReference type="ARBA" id="ARBA00022723"/>
    </source>
</evidence>
<dbReference type="EMBL" id="LMVN01000019">
    <property type="protein sequence ID" value="PAV07287.1"/>
    <property type="molecule type" value="Genomic_DNA"/>
</dbReference>
<keyword evidence="7" id="KW-1185">Reference proteome</keyword>
<dbReference type="SMART" id="SM01018">
    <property type="entry name" value="B12-binding_2"/>
    <property type="match status" value="1"/>
</dbReference>
<dbReference type="Gene3D" id="1.10.1240.10">
    <property type="entry name" value="Methionine synthase domain"/>
    <property type="match status" value="1"/>
</dbReference>
<dbReference type="GO" id="GO:0046653">
    <property type="term" value="P:tetrahydrofolate metabolic process"/>
    <property type="evidence" value="ECO:0007669"/>
    <property type="project" value="TreeGrafter"/>
</dbReference>
<dbReference type="Proteomes" id="UP000246004">
    <property type="component" value="Unassembled WGS sequence"/>
</dbReference>
<gene>
    <name evidence="6" type="primary">metH_1</name>
    <name evidence="5" type="ORF">ASJ82_00110</name>
    <name evidence="6" type="ORF">MSCUN_01210</name>
</gene>
<dbReference type="EMBL" id="LWMS01000003">
    <property type="protein sequence ID" value="PWL08979.1"/>
    <property type="molecule type" value="Genomic_DNA"/>
</dbReference>
<organism evidence="5 7">
    <name type="scientific">Methanosphaera cuniculi</name>
    <dbReference type="NCBI Taxonomy" id="1077256"/>
    <lineage>
        <taxon>Archaea</taxon>
        <taxon>Methanobacteriati</taxon>
        <taxon>Methanobacteriota</taxon>
        <taxon>Methanomada group</taxon>
        <taxon>Methanobacteria</taxon>
        <taxon>Methanobacteriales</taxon>
        <taxon>Methanobacteriaceae</taxon>
        <taxon>Methanosphaera</taxon>
    </lineage>
</organism>
<keyword evidence="2" id="KW-0170">Cobalt</keyword>
<proteinExistence type="predicted"/>
<dbReference type="GO" id="GO:0005829">
    <property type="term" value="C:cytosol"/>
    <property type="evidence" value="ECO:0007669"/>
    <property type="project" value="TreeGrafter"/>
</dbReference>
<evidence type="ECO:0000256" key="2">
    <source>
        <dbReference type="ARBA" id="ARBA00023285"/>
    </source>
</evidence>
<dbReference type="PROSITE" id="PS51337">
    <property type="entry name" value="B12_BINDING_NTER"/>
    <property type="match status" value="1"/>
</dbReference>
<name>A0A2A2HD13_9EURY</name>
<feature type="domain" description="B12-binding N-terminal" evidence="4">
    <location>
        <begin position="44"/>
        <end position="138"/>
    </location>
</feature>
<evidence type="ECO:0000259" key="3">
    <source>
        <dbReference type="PROSITE" id="PS51332"/>
    </source>
</evidence>
<dbReference type="GO" id="GO:0008705">
    <property type="term" value="F:methionine synthase activity"/>
    <property type="evidence" value="ECO:0007669"/>
    <property type="project" value="UniProtKB-EC"/>
</dbReference>
<dbReference type="Pfam" id="PF02310">
    <property type="entry name" value="B12-binding"/>
    <property type="match status" value="1"/>
</dbReference>
<dbReference type="OrthoDB" id="134276at2157"/>
<feature type="domain" description="B12-binding" evidence="3">
    <location>
        <begin position="137"/>
        <end position="272"/>
    </location>
</feature>
<sequence length="281" mass="30386">MSESPLKKYDEAVFADNGYDDIAIRYNVKIEGPALKPEDDPEVAEILPQEEGVKRDLALTVLYGDKEECDAQVQAALDAGEDPIDLINNALMKGMDGVSALYTKGEFFLPDLMLAGDAMMSGVALCEEKLGHKSDTKAPVMTFAVEGDPHDIGKNLIVMFLNANGYDAVDLGRDVPTAEVVKQAQENEPVLMTATALMTTTMTEFAKIAAALQEAGIDTPIGCGGGAVRRDFVEESPQTFYGVEAYHVPKLADAIVDDGKTWEDIRNEYSDIVGEYVAAYS</sequence>
<reference evidence="6 8" key="1">
    <citation type="submission" date="2016-04" db="EMBL/GenBank/DDBJ databases">
        <title>Genome sequence of Methanosphaera cuniculi DSM 4103.</title>
        <authorList>
            <person name="Poehlein A."/>
            <person name="Seedorf H."/>
            <person name="Daniel R."/>
        </authorList>
    </citation>
    <scope>NUCLEOTIDE SEQUENCE [LARGE SCALE GENOMIC DNA]</scope>
    <source>
        <strain evidence="6 8">DSM 4103</strain>
    </source>
</reference>
<dbReference type="AlphaFoldDB" id="A0A2A2HD13"/>
<dbReference type="SUPFAM" id="SSF47644">
    <property type="entry name" value="Methionine synthase domain"/>
    <property type="match status" value="1"/>
</dbReference>
<dbReference type="RefSeq" id="WP_095608656.1">
    <property type="nucleotide sequence ID" value="NZ_CAUHCB010000002.1"/>
</dbReference>